<reference evidence="9 10" key="1">
    <citation type="journal article" date="2015" name="Stand. Genomic Sci.">
        <title>Genomic Encyclopedia of Bacterial and Archaeal Type Strains, Phase III: the genomes of soil and plant-associated and newly described type strains.</title>
        <authorList>
            <person name="Whitman W.B."/>
            <person name="Woyke T."/>
            <person name="Klenk H.P."/>
            <person name="Zhou Y."/>
            <person name="Lilburn T.G."/>
            <person name="Beck B.J."/>
            <person name="De Vos P."/>
            <person name="Vandamme P."/>
            <person name="Eisen J.A."/>
            <person name="Garrity G."/>
            <person name="Hugenholtz P."/>
            <person name="Kyrpides N.C."/>
        </authorList>
    </citation>
    <scope>NUCLEOTIDE SEQUENCE [LARGE SCALE GENOMIC DNA]</scope>
    <source>
        <strain evidence="9 10">VKM Ac-2541</strain>
    </source>
</reference>
<dbReference type="Gene3D" id="6.10.250.660">
    <property type="match status" value="2"/>
</dbReference>
<dbReference type="EMBL" id="SLWR01000018">
    <property type="protein sequence ID" value="TCO40146.1"/>
    <property type="molecule type" value="Genomic_DNA"/>
</dbReference>
<name>A0A4R2I876_9ACTN</name>
<keyword evidence="6" id="KW-0175">Coiled coil</keyword>
<accession>A0A4R2I876</accession>
<evidence type="ECO:0000256" key="5">
    <source>
        <dbReference type="ARBA" id="ARBA00022618"/>
    </source>
</evidence>
<dbReference type="AlphaFoldDB" id="A0A4R2I876"/>
<evidence type="ECO:0000256" key="7">
    <source>
        <dbReference type="ARBA" id="ARBA00023306"/>
    </source>
</evidence>
<dbReference type="PANTHER" id="PTHR35794:SF2">
    <property type="entry name" value="CELL DIVISION PROTEIN DIVIVA"/>
    <property type="match status" value="1"/>
</dbReference>
<dbReference type="PANTHER" id="PTHR35794">
    <property type="entry name" value="CELL DIVISION PROTEIN DIVIVA"/>
    <property type="match status" value="1"/>
</dbReference>
<evidence type="ECO:0000256" key="1">
    <source>
        <dbReference type="ARBA" id="ARBA00004496"/>
    </source>
</evidence>
<organism evidence="9 10">
    <name type="scientific">Kribbella antiqua</name>
    <dbReference type="NCBI Taxonomy" id="2512217"/>
    <lineage>
        <taxon>Bacteria</taxon>
        <taxon>Bacillati</taxon>
        <taxon>Actinomycetota</taxon>
        <taxon>Actinomycetes</taxon>
        <taxon>Propionibacteriales</taxon>
        <taxon>Kribbellaceae</taxon>
        <taxon>Kribbella</taxon>
    </lineage>
</organism>
<dbReference type="OrthoDB" id="5198800at2"/>
<evidence type="ECO:0000256" key="2">
    <source>
        <dbReference type="ARBA" id="ARBA00009008"/>
    </source>
</evidence>
<sequence>MIRPEFTVRRTGDRYECADVDEFVDRIIATVSRLATRPVTVAELRGVEFRTPLFSAGYPVHEVDEFLAEAEQWMPDRASAASRQRREAPTFSTVRMRGYDPREVDEFVGRVMATVNGEPVERPVTPRDVRRVQFNPVRLHEGYDIVEVDQFLDEAEDWLRRG</sequence>
<proteinExistence type="inferred from homology"/>
<evidence type="ECO:0000256" key="8">
    <source>
        <dbReference type="ARBA" id="ARBA00031737"/>
    </source>
</evidence>
<keyword evidence="10" id="KW-1185">Reference proteome</keyword>
<comment type="subcellular location">
    <subcellularLocation>
        <location evidence="1">Cytoplasm</location>
    </subcellularLocation>
</comment>
<evidence type="ECO:0000313" key="9">
    <source>
        <dbReference type="EMBL" id="TCO40146.1"/>
    </source>
</evidence>
<evidence type="ECO:0000256" key="6">
    <source>
        <dbReference type="ARBA" id="ARBA00023054"/>
    </source>
</evidence>
<evidence type="ECO:0000256" key="4">
    <source>
        <dbReference type="ARBA" id="ARBA00022490"/>
    </source>
</evidence>
<evidence type="ECO:0000313" key="10">
    <source>
        <dbReference type="Proteomes" id="UP000295573"/>
    </source>
</evidence>
<comment type="similarity">
    <text evidence="2">Belongs to the DivIVA family.</text>
</comment>
<dbReference type="RefSeq" id="WP_132157036.1">
    <property type="nucleotide sequence ID" value="NZ_SLWR01000018.1"/>
</dbReference>
<protein>
    <recommendedName>
        <fullName evidence="3">Cell wall synthesis protein Wag31</fullName>
    </recommendedName>
    <alternativeName>
        <fullName evidence="8">Antigen 84</fullName>
    </alternativeName>
</protein>
<dbReference type="InterPro" id="IPR007793">
    <property type="entry name" value="DivIVA_fam"/>
</dbReference>
<dbReference type="GO" id="GO:0005737">
    <property type="term" value="C:cytoplasm"/>
    <property type="evidence" value="ECO:0007669"/>
    <property type="project" value="UniProtKB-SubCell"/>
</dbReference>
<dbReference type="NCBIfam" id="TIGR03544">
    <property type="entry name" value="DivI1A_domain"/>
    <property type="match status" value="3"/>
</dbReference>
<gene>
    <name evidence="9" type="ORF">EV646_11860</name>
</gene>
<dbReference type="Proteomes" id="UP000295573">
    <property type="component" value="Unassembled WGS sequence"/>
</dbReference>
<evidence type="ECO:0000256" key="3">
    <source>
        <dbReference type="ARBA" id="ARBA00018787"/>
    </source>
</evidence>
<dbReference type="GO" id="GO:0051301">
    <property type="term" value="P:cell division"/>
    <property type="evidence" value="ECO:0007669"/>
    <property type="project" value="UniProtKB-KW"/>
</dbReference>
<keyword evidence="7" id="KW-0131">Cell cycle</keyword>
<keyword evidence="5" id="KW-0132">Cell division</keyword>
<keyword evidence="4" id="KW-0963">Cytoplasm</keyword>
<comment type="caution">
    <text evidence="9">The sequence shown here is derived from an EMBL/GenBank/DDBJ whole genome shotgun (WGS) entry which is preliminary data.</text>
</comment>
<dbReference type="InterPro" id="IPR019933">
    <property type="entry name" value="DivIVA_domain"/>
</dbReference>